<comment type="function">
    <text evidence="1">Part of the binding-protein-dependent transport system for glutamine; probably responsible for the translocation of the substrate across the membrane.</text>
</comment>
<dbReference type="InterPro" id="IPR000515">
    <property type="entry name" value="MetI-like"/>
</dbReference>
<dbReference type="PROSITE" id="PS50928">
    <property type="entry name" value="ABC_TM1"/>
    <property type="match status" value="1"/>
</dbReference>
<proteinExistence type="inferred from homology"/>
<feature type="domain" description="ABC transmembrane type-1" evidence="11">
    <location>
        <begin position="46"/>
        <end position="235"/>
    </location>
</feature>
<dbReference type="InterPro" id="IPR043429">
    <property type="entry name" value="ArtM/GltK/GlnP/TcyL/YhdX-like"/>
</dbReference>
<dbReference type="Pfam" id="PF00528">
    <property type="entry name" value="BPD_transp_1"/>
    <property type="match status" value="1"/>
</dbReference>
<protein>
    <submittedName>
        <fullName evidence="12">Amino acid ABC transporter permease</fullName>
    </submittedName>
</protein>
<dbReference type="EMBL" id="VWPK01000006">
    <property type="protein sequence ID" value="KAA5613408.1"/>
    <property type="molecule type" value="Genomic_DNA"/>
</dbReference>
<evidence type="ECO:0000259" key="11">
    <source>
        <dbReference type="PROSITE" id="PS50928"/>
    </source>
</evidence>
<dbReference type="PANTHER" id="PTHR30614:SF20">
    <property type="entry name" value="GLUTAMINE TRANSPORT SYSTEM PERMEASE PROTEIN GLNP"/>
    <property type="match status" value="1"/>
</dbReference>
<evidence type="ECO:0000256" key="4">
    <source>
        <dbReference type="ARBA" id="ARBA00022448"/>
    </source>
</evidence>
<dbReference type="SUPFAM" id="SSF161098">
    <property type="entry name" value="MetI-like"/>
    <property type="match status" value="1"/>
</dbReference>
<keyword evidence="6 10" id="KW-0812">Transmembrane</keyword>
<comment type="similarity">
    <text evidence="3">Belongs to the binding-protein-dependent transport system permease family. HisMQ subfamily.</text>
</comment>
<dbReference type="InterPro" id="IPR035906">
    <property type="entry name" value="MetI-like_sf"/>
</dbReference>
<dbReference type="Proteomes" id="UP000325255">
    <property type="component" value="Unassembled WGS sequence"/>
</dbReference>
<feature type="transmembrane region" description="Helical" evidence="10">
    <location>
        <begin position="216"/>
        <end position="234"/>
    </location>
</feature>
<dbReference type="CDD" id="cd06261">
    <property type="entry name" value="TM_PBP2"/>
    <property type="match status" value="1"/>
</dbReference>
<evidence type="ECO:0000256" key="7">
    <source>
        <dbReference type="ARBA" id="ARBA00022970"/>
    </source>
</evidence>
<evidence type="ECO:0000256" key="10">
    <source>
        <dbReference type="RuleBase" id="RU363032"/>
    </source>
</evidence>
<keyword evidence="13" id="KW-1185">Reference proteome</keyword>
<organism evidence="12 13">
    <name type="scientific">Rhodovastum atsumiense</name>
    <dbReference type="NCBI Taxonomy" id="504468"/>
    <lineage>
        <taxon>Bacteria</taxon>
        <taxon>Pseudomonadati</taxon>
        <taxon>Pseudomonadota</taxon>
        <taxon>Alphaproteobacteria</taxon>
        <taxon>Acetobacterales</taxon>
        <taxon>Acetobacteraceae</taxon>
        <taxon>Rhodovastum</taxon>
    </lineage>
</organism>
<evidence type="ECO:0000313" key="13">
    <source>
        <dbReference type="Proteomes" id="UP000325255"/>
    </source>
</evidence>
<dbReference type="GO" id="GO:0043190">
    <property type="term" value="C:ATP-binding cassette (ABC) transporter complex"/>
    <property type="evidence" value="ECO:0007669"/>
    <property type="project" value="InterPro"/>
</dbReference>
<evidence type="ECO:0000256" key="1">
    <source>
        <dbReference type="ARBA" id="ARBA00003159"/>
    </source>
</evidence>
<keyword evidence="8 10" id="KW-1133">Transmembrane helix</keyword>
<keyword evidence="9 10" id="KW-0472">Membrane</keyword>
<keyword evidence="7" id="KW-0029">Amino-acid transport</keyword>
<evidence type="ECO:0000256" key="2">
    <source>
        <dbReference type="ARBA" id="ARBA00004429"/>
    </source>
</evidence>
<sequence length="246" mass="26840">MPVDMLSDTQLHAGPGPAPSRSRFPVGYEWHFAELAKYWPIFVRGGLVTLQITIGSACLALAIGLPAGIAKESRFGSLRLLATAYIELIRGTPALVQIVWIYYCLPILTGLQLPGQTTMIVALGVHAGAYVAEIFRAGINAVDRGQFAAAYALGMSEGQALRRIILPQAVQKMIPPFINEFANLMKLTTLGSSIAVYELLHESNNLIAAIYRPLEVYSALAVVFFLITYPVILASRQLEKRLRAAR</sequence>
<name>A0A5M6J1A2_9PROT</name>
<evidence type="ECO:0000313" key="12">
    <source>
        <dbReference type="EMBL" id="KAA5613408.1"/>
    </source>
</evidence>
<dbReference type="OrthoDB" id="7341446at2"/>
<reference evidence="12 13" key="1">
    <citation type="submission" date="2019-09" db="EMBL/GenBank/DDBJ databases">
        <title>Genome sequence of Rhodovastum atsumiense, a diverse member of the Acetobacteraceae family of non-sulfur purple photosynthetic bacteria.</title>
        <authorList>
            <person name="Meyer T."/>
            <person name="Kyndt J."/>
        </authorList>
    </citation>
    <scope>NUCLEOTIDE SEQUENCE [LARGE SCALE GENOMIC DNA]</scope>
    <source>
        <strain evidence="12 13">DSM 21279</strain>
    </source>
</reference>
<evidence type="ECO:0000256" key="9">
    <source>
        <dbReference type="ARBA" id="ARBA00023136"/>
    </source>
</evidence>
<feature type="transmembrane region" description="Helical" evidence="10">
    <location>
        <begin position="48"/>
        <end position="70"/>
    </location>
</feature>
<evidence type="ECO:0000256" key="8">
    <source>
        <dbReference type="ARBA" id="ARBA00022989"/>
    </source>
</evidence>
<comment type="caution">
    <text evidence="12">The sequence shown here is derived from an EMBL/GenBank/DDBJ whole genome shotgun (WGS) entry which is preliminary data.</text>
</comment>
<evidence type="ECO:0000256" key="5">
    <source>
        <dbReference type="ARBA" id="ARBA00022475"/>
    </source>
</evidence>
<dbReference type="AlphaFoldDB" id="A0A5M6J1A2"/>
<dbReference type="PANTHER" id="PTHR30614">
    <property type="entry name" value="MEMBRANE COMPONENT OF AMINO ACID ABC TRANSPORTER"/>
    <property type="match status" value="1"/>
</dbReference>
<gene>
    <name evidence="12" type="ORF">F1189_04935</name>
</gene>
<comment type="subcellular location">
    <subcellularLocation>
        <location evidence="2">Cell inner membrane</location>
        <topology evidence="2">Multi-pass membrane protein</topology>
    </subcellularLocation>
    <subcellularLocation>
        <location evidence="10">Cell membrane</location>
        <topology evidence="10">Multi-pass membrane protein</topology>
    </subcellularLocation>
</comment>
<accession>A0A5M6J1A2</accession>
<evidence type="ECO:0000256" key="6">
    <source>
        <dbReference type="ARBA" id="ARBA00022692"/>
    </source>
</evidence>
<keyword evidence="4 10" id="KW-0813">Transport</keyword>
<dbReference type="NCBIfam" id="TIGR01726">
    <property type="entry name" value="HEQRo_perm_3TM"/>
    <property type="match status" value="1"/>
</dbReference>
<dbReference type="InterPro" id="IPR010065">
    <property type="entry name" value="AA_ABC_transptr_permease_3TM"/>
</dbReference>
<dbReference type="GO" id="GO:0022857">
    <property type="term" value="F:transmembrane transporter activity"/>
    <property type="evidence" value="ECO:0007669"/>
    <property type="project" value="InterPro"/>
</dbReference>
<dbReference type="GO" id="GO:0006865">
    <property type="term" value="P:amino acid transport"/>
    <property type="evidence" value="ECO:0007669"/>
    <property type="project" value="UniProtKB-KW"/>
</dbReference>
<evidence type="ECO:0000256" key="3">
    <source>
        <dbReference type="ARBA" id="ARBA00010072"/>
    </source>
</evidence>
<dbReference type="Gene3D" id="1.10.3720.10">
    <property type="entry name" value="MetI-like"/>
    <property type="match status" value="1"/>
</dbReference>
<keyword evidence="5" id="KW-1003">Cell membrane</keyword>